<organism evidence="1 2">
    <name type="scientific">Romanomermis culicivorax</name>
    <name type="common">Nematode worm</name>
    <dbReference type="NCBI Taxonomy" id="13658"/>
    <lineage>
        <taxon>Eukaryota</taxon>
        <taxon>Metazoa</taxon>
        <taxon>Ecdysozoa</taxon>
        <taxon>Nematoda</taxon>
        <taxon>Enoplea</taxon>
        <taxon>Dorylaimia</taxon>
        <taxon>Mermithida</taxon>
        <taxon>Mermithoidea</taxon>
        <taxon>Mermithidae</taxon>
        <taxon>Romanomermis</taxon>
    </lineage>
</organism>
<keyword evidence="1" id="KW-1185">Reference proteome</keyword>
<accession>A0A915JY30</accession>
<name>A0A915JY30_ROMCU</name>
<proteinExistence type="predicted"/>
<dbReference type="Proteomes" id="UP000887565">
    <property type="component" value="Unplaced"/>
</dbReference>
<evidence type="ECO:0000313" key="1">
    <source>
        <dbReference type="Proteomes" id="UP000887565"/>
    </source>
</evidence>
<sequence>MVDRSLKQEKLPDTDVTLAYLEQTLVDFSNQKDVQLINWRSEPLEGGFTSKVVRVQLEWSKNDTQMPDQVVVKAASAASVDEIFDKIGHDRDDQEKSEHRVMTSEQIARMINRTEYETYRILSAVSGAVPIPRIYGCEPGLIWRSRLPGPDQVADLFACYVDIVRKGLKPTIEKYSDYYGHMAESIYEKSQSIFNSSMHEPTFLLHNVNSSQKRNFLDEPIRGFAPPITFQKRYPEQDTPVRDATTGSSPKIYFIFKKLESLWKLIDKI</sequence>
<protein>
    <submittedName>
        <fullName evidence="2">Uncharacterized protein</fullName>
    </submittedName>
</protein>
<dbReference type="WBParaSite" id="nRc.2.0.1.t31361-RA">
    <property type="protein sequence ID" value="nRc.2.0.1.t31361-RA"/>
    <property type="gene ID" value="nRc.2.0.1.g31361"/>
</dbReference>
<dbReference type="InterPro" id="IPR011009">
    <property type="entry name" value="Kinase-like_dom_sf"/>
</dbReference>
<dbReference type="SUPFAM" id="SSF56112">
    <property type="entry name" value="Protein kinase-like (PK-like)"/>
    <property type="match status" value="1"/>
</dbReference>
<reference evidence="2" key="1">
    <citation type="submission" date="2022-11" db="UniProtKB">
        <authorList>
            <consortium name="WormBaseParasite"/>
        </authorList>
    </citation>
    <scope>IDENTIFICATION</scope>
</reference>
<dbReference type="InterPro" id="IPR012877">
    <property type="entry name" value="Dhs-27"/>
</dbReference>
<dbReference type="AlphaFoldDB" id="A0A915JY30"/>
<evidence type="ECO:0000313" key="2">
    <source>
        <dbReference type="WBParaSite" id="nRc.2.0.1.t31361-RA"/>
    </source>
</evidence>
<dbReference type="Pfam" id="PF07914">
    <property type="entry name" value="DUF1679"/>
    <property type="match status" value="1"/>
</dbReference>